<keyword evidence="2" id="KW-1185">Reference proteome</keyword>
<protein>
    <submittedName>
        <fullName evidence="1">Uncharacterized protein</fullName>
    </submittedName>
</protein>
<dbReference type="EMBL" id="SOHA01000040">
    <property type="protein sequence ID" value="TFD27043.1"/>
    <property type="molecule type" value="Genomic_DNA"/>
</dbReference>
<dbReference type="AlphaFoldDB" id="A0A4Y8JR46"/>
<organism evidence="1 2">
    <name type="scientific">Cryobacterium cryoconiti</name>
    <dbReference type="NCBI Taxonomy" id="1259239"/>
    <lineage>
        <taxon>Bacteria</taxon>
        <taxon>Bacillati</taxon>
        <taxon>Actinomycetota</taxon>
        <taxon>Actinomycetes</taxon>
        <taxon>Micrococcales</taxon>
        <taxon>Microbacteriaceae</taxon>
        <taxon>Cryobacterium</taxon>
    </lineage>
</organism>
<dbReference type="RefSeq" id="WP_134425570.1">
    <property type="nucleotide sequence ID" value="NZ_SOHA01000040.1"/>
</dbReference>
<evidence type="ECO:0000313" key="2">
    <source>
        <dbReference type="Proteomes" id="UP000297472"/>
    </source>
</evidence>
<proteinExistence type="predicted"/>
<name>A0A4Y8JR46_9MICO</name>
<accession>A0A4Y8JR46</accession>
<dbReference type="Proteomes" id="UP000297472">
    <property type="component" value="Unassembled WGS sequence"/>
</dbReference>
<dbReference type="OrthoDB" id="5123702at2"/>
<sequence>MWKIFGDKEDPRRRLEKIFGEDSPSAGPPPAAREWAATVLAQAGIDAATSELAAIKCLRDAQPRLTLKAAVYLAKDATTL</sequence>
<evidence type="ECO:0000313" key="1">
    <source>
        <dbReference type="EMBL" id="TFD27043.1"/>
    </source>
</evidence>
<gene>
    <name evidence="1" type="ORF">E3T49_14250</name>
</gene>
<comment type="caution">
    <text evidence="1">The sequence shown here is derived from an EMBL/GenBank/DDBJ whole genome shotgun (WGS) entry which is preliminary data.</text>
</comment>
<reference evidence="1 2" key="1">
    <citation type="submission" date="2019-03" db="EMBL/GenBank/DDBJ databases">
        <title>Genomics of glacier-inhabiting Cryobacterium strains.</title>
        <authorList>
            <person name="Liu Q."/>
            <person name="Xin Y.-H."/>
        </authorList>
    </citation>
    <scope>NUCLEOTIDE SEQUENCE [LARGE SCALE GENOMIC DNA]</scope>
    <source>
        <strain evidence="1 2">TMT1-51</strain>
    </source>
</reference>